<dbReference type="AlphaFoldDB" id="A0A1X6PBD0"/>
<dbReference type="PROSITE" id="PS00028">
    <property type="entry name" value="ZINC_FINGER_C2H2_1"/>
    <property type="match status" value="2"/>
</dbReference>
<comment type="similarity">
    <text evidence="7">Belongs to the REI1 family.</text>
</comment>
<keyword evidence="5" id="KW-0677">Repeat</keyword>
<keyword evidence="6" id="KW-0862">Zinc</keyword>
<dbReference type="SMART" id="SM00451">
    <property type="entry name" value="ZnF_U1"/>
    <property type="match status" value="3"/>
</dbReference>
<dbReference type="Pfam" id="PF12756">
    <property type="entry name" value="zf-C2H2_2"/>
    <property type="match status" value="1"/>
</dbReference>
<comment type="subcellular location">
    <subcellularLocation>
        <location evidence="1">Cytoplasm</location>
    </subcellularLocation>
</comment>
<dbReference type="PANTHER" id="PTHR13182:SF8">
    <property type="entry name" value="CYTOPLASMIC 60S SUBUNIT BIOGENESIS FACTOR ZNF622"/>
    <property type="match status" value="1"/>
</dbReference>
<sequence>MDAAVAAEASGRADMEARARAPPPSTSVVTCVACRVRLHGPETRRTHYLSDWHRMNIKRKLAGLTPLPADEYARRVDALASAAGGGDAALREADGGGNSPGSDDVPPTGVVMTPTGAFCNICSKRFSSTKAAENHLGSRRHIDKARDAEVVGAAGRGSGSGTGAAVDAGAHAGVEANVEEDEDEMELEARLEDGGSPFPPTTCVFDGKACASVEANLAHMASAHGFFMPYIEHLVDAPGLLAYLGEKVGLGYACVACDRPFTSVEAVQRHMVDKAHKRMVDDDERWVDEYAPFFTADDDEEGEADAAADGEDGEWEEVEDDGEAAELLEAAGLSAKATTTSGVAAVVQLAGGGGPADRQVVATADAADPPLRGGDDVGEVMDKITSSLVLPNGRVLGHRDLARYYKQRPAPAEARDAAIARRTMRSSVLNNYNRIGWAGPAMSKVAAKDQRMQLLRFKRDHLRVGQSNYYTRKAAIRPQLGVLNSGYRP</sequence>
<keyword evidence="2" id="KW-0963">Cytoplasm</keyword>
<dbReference type="GO" id="GO:0005737">
    <property type="term" value="C:cytoplasm"/>
    <property type="evidence" value="ECO:0007669"/>
    <property type="project" value="UniProtKB-SubCell"/>
</dbReference>
<feature type="region of interest" description="Disordered" evidence="9">
    <location>
        <begin position="1"/>
        <end position="24"/>
    </location>
</feature>
<evidence type="ECO:0000256" key="5">
    <source>
        <dbReference type="ARBA" id="ARBA00022737"/>
    </source>
</evidence>
<dbReference type="GO" id="GO:0042273">
    <property type="term" value="P:ribosomal large subunit biogenesis"/>
    <property type="evidence" value="ECO:0007669"/>
    <property type="project" value="TreeGrafter"/>
</dbReference>
<dbReference type="PROSITE" id="PS50157">
    <property type="entry name" value="ZINC_FINGER_C2H2_2"/>
    <property type="match status" value="1"/>
</dbReference>
<evidence type="ECO:0000313" key="11">
    <source>
        <dbReference type="EMBL" id="OSX78137.1"/>
    </source>
</evidence>
<feature type="region of interest" description="Disordered" evidence="9">
    <location>
        <begin position="87"/>
        <end position="107"/>
    </location>
</feature>
<evidence type="ECO:0000313" key="12">
    <source>
        <dbReference type="Proteomes" id="UP000218209"/>
    </source>
</evidence>
<name>A0A1X6PBD0_PORUM</name>
<dbReference type="GO" id="GO:0003676">
    <property type="term" value="F:nucleic acid binding"/>
    <property type="evidence" value="ECO:0007669"/>
    <property type="project" value="InterPro"/>
</dbReference>
<evidence type="ECO:0000256" key="1">
    <source>
        <dbReference type="ARBA" id="ARBA00004496"/>
    </source>
</evidence>
<dbReference type="GO" id="GO:0030687">
    <property type="term" value="C:preribosome, large subunit precursor"/>
    <property type="evidence" value="ECO:0007669"/>
    <property type="project" value="TreeGrafter"/>
</dbReference>
<keyword evidence="3" id="KW-0690">Ribosome biogenesis</keyword>
<evidence type="ECO:0000256" key="4">
    <source>
        <dbReference type="ARBA" id="ARBA00022723"/>
    </source>
</evidence>
<accession>A0A1X6PBD0</accession>
<evidence type="ECO:0000256" key="8">
    <source>
        <dbReference type="PROSITE-ProRule" id="PRU00042"/>
    </source>
</evidence>
<dbReference type="Pfam" id="PF12874">
    <property type="entry name" value="zf-met"/>
    <property type="match status" value="1"/>
</dbReference>
<dbReference type="SMART" id="SM00355">
    <property type="entry name" value="ZnF_C2H2"/>
    <property type="match status" value="2"/>
</dbReference>
<evidence type="ECO:0000256" key="7">
    <source>
        <dbReference type="ARBA" id="ARBA00034126"/>
    </source>
</evidence>
<dbReference type="GO" id="GO:0008270">
    <property type="term" value="F:zinc ion binding"/>
    <property type="evidence" value="ECO:0007669"/>
    <property type="project" value="UniProtKB-KW"/>
</dbReference>
<evidence type="ECO:0000256" key="3">
    <source>
        <dbReference type="ARBA" id="ARBA00022517"/>
    </source>
</evidence>
<evidence type="ECO:0000259" key="10">
    <source>
        <dbReference type="PROSITE" id="PS50157"/>
    </source>
</evidence>
<dbReference type="OrthoDB" id="19329at2759"/>
<keyword evidence="4" id="KW-0479">Metal-binding</keyword>
<dbReference type="InterPro" id="IPR003604">
    <property type="entry name" value="Matrin/U1-like-C_Znf_C2H2"/>
</dbReference>
<evidence type="ECO:0000256" key="2">
    <source>
        <dbReference type="ARBA" id="ARBA00022490"/>
    </source>
</evidence>
<feature type="domain" description="C2H2-type" evidence="10">
    <location>
        <begin position="252"/>
        <end position="276"/>
    </location>
</feature>
<dbReference type="InterPro" id="IPR041661">
    <property type="entry name" value="ZN622/Rei1/Reh1_Znf-C2H2"/>
</dbReference>
<keyword evidence="12" id="KW-1185">Reference proteome</keyword>
<dbReference type="InterPro" id="IPR036236">
    <property type="entry name" value="Znf_C2H2_sf"/>
</dbReference>
<keyword evidence="8" id="KW-0863">Zinc-finger</keyword>
<dbReference type="InterPro" id="IPR013087">
    <property type="entry name" value="Znf_C2H2_type"/>
</dbReference>
<evidence type="ECO:0000256" key="6">
    <source>
        <dbReference type="ARBA" id="ARBA00022833"/>
    </source>
</evidence>
<dbReference type="Proteomes" id="UP000218209">
    <property type="component" value="Unassembled WGS sequence"/>
</dbReference>
<dbReference type="SUPFAM" id="SSF57667">
    <property type="entry name" value="beta-beta-alpha zinc fingers"/>
    <property type="match status" value="3"/>
</dbReference>
<dbReference type="PANTHER" id="PTHR13182">
    <property type="entry name" value="ZINC FINGER PROTEIN 622"/>
    <property type="match status" value="1"/>
</dbReference>
<protein>
    <recommendedName>
        <fullName evidence="10">C2H2-type domain-containing protein</fullName>
    </recommendedName>
</protein>
<dbReference type="Gene3D" id="3.30.160.60">
    <property type="entry name" value="Classic Zinc Finger"/>
    <property type="match status" value="2"/>
</dbReference>
<proteinExistence type="inferred from homology"/>
<organism evidence="11 12">
    <name type="scientific">Porphyra umbilicalis</name>
    <name type="common">Purple laver</name>
    <name type="synonym">Red alga</name>
    <dbReference type="NCBI Taxonomy" id="2786"/>
    <lineage>
        <taxon>Eukaryota</taxon>
        <taxon>Rhodophyta</taxon>
        <taxon>Bangiophyceae</taxon>
        <taxon>Bangiales</taxon>
        <taxon>Bangiaceae</taxon>
        <taxon>Porphyra</taxon>
    </lineage>
</organism>
<reference evidence="11 12" key="1">
    <citation type="submission" date="2017-03" db="EMBL/GenBank/DDBJ databases">
        <title>WGS assembly of Porphyra umbilicalis.</title>
        <authorList>
            <person name="Brawley S.H."/>
            <person name="Blouin N.A."/>
            <person name="Ficko-Blean E."/>
            <person name="Wheeler G.L."/>
            <person name="Lohr M."/>
            <person name="Goodson H.V."/>
            <person name="Jenkins J.W."/>
            <person name="Blaby-Haas C.E."/>
            <person name="Helliwell K.E."/>
            <person name="Chan C."/>
            <person name="Marriage T."/>
            <person name="Bhattacharya D."/>
            <person name="Klein A.S."/>
            <person name="Badis Y."/>
            <person name="Brodie J."/>
            <person name="Cao Y."/>
            <person name="Collen J."/>
            <person name="Dittami S.M."/>
            <person name="Gachon C.M."/>
            <person name="Green B.R."/>
            <person name="Karpowicz S."/>
            <person name="Kim J.W."/>
            <person name="Kudahl U."/>
            <person name="Lin S."/>
            <person name="Michel G."/>
            <person name="Mittag M."/>
            <person name="Olson B.J."/>
            <person name="Pangilinan J."/>
            <person name="Peng Y."/>
            <person name="Qiu H."/>
            <person name="Shu S."/>
            <person name="Singer J.T."/>
            <person name="Smith A.G."/>
            <person name="Sprecher B.N."/>
            <person name="Wagner V."/>
            <person name="Wang W."/>
            <person name="Wang Z.-Y."/>
            <person name="Yan J."/>
            <person name="Yarish C."/>
            <person name="Zoeuner-Riek S."/>
            <person name="Zhuang Y."/>
            <person name="Zou Y."/>
            <person name="Lindquist E.A."/>
            <person name="Grimwood J."/>
            <person name="Barry K."/>
            <person name="Rokhsar D.S."/>
            <person name="Schmutz J."/>
            <person name="Stiller J.W."/>
            <person name="Grossman A.R."/>
            <person name="Prochnik S.E."/>
        </authorList>
    </citation>
    <scope>NUCLEOTIDE SEQUENCE [LARGE SCALE GENOMIC DNA]</scope>
    <source>
        <strain evidence="11">4086291</strain>
    </source>
</reference>
<evidence type="ECO:0000256" key="9">
    <source>
        <dbReference type="SAM" id="MobiDB-lite"/>
    </source>
</evidence>
<dbReference type="InterPro" id="IPR040025">
    <property type="entry name" value="Znf622/Rei1/Reh1"/>
</dbReference>
<dbReference type="EMBL" id="KV918820">
    <property type="protein sequence ID" value="OSX78137.1"/>
    <property type="molecule type" value="Genomic_DNA"/>
</dbReference>
<gene>
    <name evidence="11" type="ORF">BU14_0120s0020</name>
</gene>